<feature type="region of interest" description="Disordered" evidence="1">
    <location>
        <begin position="397"/>
        <end position="483"/>
    </location>
</feature>
<evidence type="ECO:0000313" key="2">
    <source>
        <dbReference type="EnsemblPlants" id="ORUFI04G01280.1"/>
    </source>
</evidence>
<dbReference type="Gramene" id="ORUFI04G01280.1">
    <property type="protein sequence ID" value="ORUFI04G01280.1"/>
    <property type="gene ID" value="ORUFI04G01280"/>
</dbReference>
<accession>A0A0E0P4Q8</accession>
<organism evidence="2 3">
    <name type="scientific">Oryza rufipogon</name>
    <name type="common">Brownbeard rice</name>
    <name type="synonym">Asian wild rice</name>
    <dbReference type="NCBI Taxonomy" id="4529"/>
    <lineage>
        <taxon>Eukaryota</taxon>
        <taxon>Viridiplantae</taxon>
        <taxon>Streptophyta</taxon>
        <taxon>Embryophyta</taxon>
        <taxon>Tracheophyta</taxon>
        <taxon>Spermatophyta</taxon>
        <taxon>Magnoliopsida</taxon>
        <taxon>Liliopsida</taxon>
        <taxon>Poales</taxon>
        <taxon>Poaceae</taxon>
        <taxon>BOP clade</taxon>
        <taxon>Oryzoideae</taxon>
        <taxon>Oryzeae</taxon>
        <taxon>Oryzinae</taxon>
        <taxon>Oryza</taxon>
    </lineage>
</organism>
<evidence type="ECO:0000313" key="3">
    <source>
        <dbReference type="Proteomes" id="UP000008022"/>
    </source>
</evidence>
<proteinExistence type="predicted"/>
<keyword evidence="3" id="KW-1185">Reference proteome</keyword>
<feature type="region of interest" description="Disordered" evidence="1">
    <location>
        <begin position="357"/>
        <end position="376"/>
    </location>
</feature>
<dbReference type="HOGENOM" id="CLU_565489_0_0_1"/>
<feature type="region of interest" description="Disordered" evidence="1">
    <location>
        <begin position="60"/>
        <end position="86"/>
    </location>
</feature>
<feature type="compositionally biased region" description="Polar residues" evidence="1">
    <location>
        <begin position="466"/>
        <end position="483"/>
    </location>
</feature>
<dbReference type="EnsemblPlants" id="ORUFI04G01280.1">
    <property type="protein sequence ID" value="ORUFI04G01280.1"/>
    <property type="gene ID" value="ORUFI04G01280"/>
</dbReference>
<reference evidence="2" key="2">
    <citation type="submission" date="2015-06" db="UniProtKB">
        <authorList>
            <consortium name="EnsemblPlants"/>
        </authorList>
    </citation>
    <scope>IDENTIFICATION</scope>
</reference>
<name>A0A0E0P4Q8_ORYRU</name>
<feature type="compositionally biased region" description="Basic and acidic residues" evidence="1">
    <location>
        <begin position="410"/>
        <end position="430"/>
    </location>
</feature>
<feature type="region of interest" description="Disordered" evidence="1">
    <location>
        <begin position="134"/>
        <end position="157"/>
    </location>
</feature>
<feature type="region of interest" description="Disordered" evidence="1">
    <location>
        <begin position="257"/>
        <end position="311"/>
    </location>
</feature>
<dbReference type="Proteomes" id="UP000008022">
    <property type="component" value="Unassembled WGS sequence"/>
</dbReference>
<feature type="compositionally biased region" description="Basic and acidic residues" evidence="1">
    <location>
        <begin position="439"/>
        <end position="449"/>
    </location>
</feature>
<protein>
    <submittedName>
        <fullName evidence="2">Uncharacterized protein</fullName>
    </submittedName>
</protein>
<reference evidence="3" key="1">
    <citation type="submission" date="2013-06" db="EMBL/GenBank/DDBJ databases">
        <authorList>
            <person name="Zhao Q."/>
        </authorList>
    </citation>
    <scope>NUCLEOTIDE SEQUENCE</scope>
    <source>
        <strain evidence="3">cv. W1943</strain>
    </source>
</reference>
<sequence length="483" mass="52791">MYTRAAVNNDVRLSVMVESPKRQRSIYSEAHSSIKLRAEQRRFLSSSAAASTTRWATAAVKAPGEEDSHRRQPHPIRSGAVSTTLHRHVATTSRVADEAEAEWGTRRHREAILLVVWIRARDGCLRWVRAGDGPAEPVARRHRPPLPSPGAPRSRRRSVVDPLGALFHRRQAPSLPPSSPPPSSLAATELLRRRQAPSLAVAEPPTAELPAPPPRLELLDLRYFTVDLSPDHITKVKSTGHCCSAFDARTHALVAAGDAEQERRQRGSTATTSTRCRQRGAAARWPEPTSSTWCASSGTRRRGSPPSSHAATKLTAAELLHRRQAPSLAAAKLTTNELPHHRRAPSLAAAKLTANKLPHRRRAPSPPLSSPPSSSWWWSSRWSVAAADEAASWPVLGVDGSQPACTSPRDGQREDSHGHYRGRGHEESGIDRGTPSSRAELDKKTELLKTKSKLAKIGKKADQEENSGTDTYITSQCSESWGN</sequence>
<evidence type="ECO:0000256" key="1">
    <source>
        <dbReference type="SAM" id="MobiDB-lite"/>
    </source>
</evidence>
<dbReference type="AlphaFoldDB" id="A0A0E0P4Q8"/>